<feature type="transmembrane region" description="Helical" evidence="1">
    <location>
        <begin position="12"/>
        <end position="30"/>
    </location>
</feature>
<keyword evidence="1" id="KW-0472">Membrane</keyword>
<dbReference type="Proteomes" id="UP000093592">
    <property type="component" value="Unassembled WGS sequence"/>
</dbReference>
<dbReference type="OrthoDB" id="4751204at2"/>
<name>A0A1A2YW79_9MYCO</name>
<feature type="transmembrane region" description="Helical" evidence="1">
    <location>
        <begin position="36"/>
        <end position="53"/>
    </location>
</feature>
<feature type="transmembrane region" description="Helical" evidence="1">
    <location>
        <begin position="105"/>
        <end position="126"/>
    </location>
</feature>
<dbReference type="AlphaFoldDB" id="A0A1A2YW79"/>
<dbReference type="EMBL" id="LZKJ01000173">
    <property type="protein sequence ID" value="OBI41502.1"/>
    <property type="molecule type" value="Genomic_DNA"/>
</dbReference>
<dbReference type="RefSeq" id="WP_065016018.1">
    <property type="nucleotide sequence ID" value="NZ_LZKJ01000173.1"/>
</dbReference>
<feature type="transmembrane region" description="Helical" evidence="1">
    <location>
        <begin position="80"/>
        <end position="99"/>
    </location>
</feature>
<evidence type="ECO:0000313" key="2">
    <source>
        <dbReference type="EMBL" id="OBI41502.1"/>
    </source>
</evidence>
<reference evidence="3" key="1">
    <citation type="submission" date="2016-06" db="EMBL/GenBank/DDBJ databases">
        <authorList>
            <person name="Sutton G."/>
            <person name="Brinkac L."/>
            <person name="Sanka R."/>
            <person name="Adams M."/>
            <person name="Lau E."/>
            <person name="Sam S."/>
            <person name="Sreng N."/>
            <person name="Him V."/>
            <person name="Kerleguer A."/>
            <person name="Cheng S."/>
        </authorList>
    </citation>
    <scope>NUCLEOTIDE SEQUENCE [LARGE SCALE GENOMIC DNA]</scope>
    <source>
        <strain evidence="3">E861</strain>
    </source>
</reference>
<accession>A0A1A2YW79</accession>
<evidence type="ECO:0000313" key="3">
    <source>
        <dbReference type="Proteomes" id="UP000093592"/>
    </source>
</evidence>
<sequence length="243" mass="26736">MTGSGAKSRWGRALRYTFGAVLCLLTVVASRAGLQWYWSVVVLCGAFLIIVGRRRIIRAGVTRTADEIVCRYIPWYEGNAYYLTVLLPLTGVAMVAAGNDPGNPAWLRFGGIILLVLTPLFMYSFVRMWRRCLLCITPSRLTVRLGTLGAELIEIGRERIESIEPKLVPNGLGAEWLQVEIAYRALDLSGDAGETVVVGLGLTVEPVNLVKALMAWKDAANETPSALLDRIERILRGREMAGV</sequence>
<evidence type="ECO:0000256" key="1">
    <source>
        <dbReference type="SAM" id="Phobius"/>
    </source>
</evidence>
<keyword evidence="1" id="KW-0812">Transmembrane</keyword>
<protein>
    <submittedName>
        <fullName evidence="2">Uncharacterized protein</fullName>
    </submittedName>
</protein>
<organism evidence="2 3">
    <name type="scientific">Mycobacterium kyorinense</name>
    <dbReference type="NCBI Taxonomy" id="487514"/>
    <lineage>
        <taxon>Bacteria</taxon>
        <taxon>Bacillati</taxon>
        <taxon>Actinomycetota</taxon>
        <taxon>Actinomycetes</taxon>
        <taxon>Mycobacteriales</taxon>
        <taxon>Mycobacteriaceae</taxon>
        <taxon>Mycobacterium</taxon>
    </lineage>
</organism>
<keyword evidence="1" id="KW-1133">Transmembrane helix</keyword>
<gene>
    <name evidence="2" type="ORF">A5707_07210</name>
</gene>
<comment type="caution">
    <text evidence="2">The sequence shown here is derived from an EMBL/GenBank/DDBJ whole genome shotgun (WGS) entry which is preliminary data.</text>
</comment>
<proteinExistence type="predicted"/>